<keyword evidence="12" id="KW-1185">Reference proteome</keyword>
<dbReference type="GO" id="GO:0004252">
    <property type="term" value="F:serine-type endopeptidase activity"/>
    <property type="evidence" value="ECO:0007669"/>
    <property type="project" value="UniProtKB-UniRule"/>
</dbReference>
<evidence type="ECO:0000256" key="9">
    <source>
        <dbReference type="RuleBase" id="RU003355"/>
    </source>
</evidence>
<dbReference type="PROSITE" id="PS00138">
    <property type="entry name" value="SUBTILASE_SER"/>
    <property type="match status" value="1"/>
</dbReference>
<evidence type="ECO:0000256" key="1">
    <source>
        <dbReference type="ARBA" id="ARBA00004613"/>
    </source>
</evidence>
<dbReference type="Gene3D" id="3.40.50.200">
    <property type="entry name" value="Peptidase S8/S53 domain"/>
    <property type="match status" value="1"/>
</dbReference>
<evidence type="ECO:0000313" key="11">
    <source>
        <dbReference type="EMBL" id="TCS83390.1"/>
    </source>
</evidence>
<keyword evidence="3" id="KW-0964">Secreted</keyword>
<evidence type="ECO:0000313" key="12">
    <source>
        <dbReference type="Proteomes" id="UP000295788"/>
    </source>
</evidence>
<dbReference type="InterPro" id="IPR000209">
    <property type="entry name" value="Peptidase_S8/S53_dom"/>
</dbReference>
<evidence type="ECO:0000256" key="2">
    <source>
        <dbReference type="ARBA" id="ARBA00011073"/>
    </source>
</evidence>
<dbReference type="PRINTS" id="PR00723">
    <property type="entry name" value="SUBTILISIN"/>
</dbReference>
<name>A0A4R3KIJ1_9BACI</name>
<keyword evidence="6 8" id="KW-0720">Serine protease</keyword>
<evidence type="ECO:0000256" key="5">
    <source>
        <dbReference type="ARBA" id="ARBA00022801"/>
    </source>
</evidence>
<dbReference type="InterPro" id="IPR022398">
    <property type="entry name" value="Peptidase_S8_His-AS"/>
</dbReference>
<dbReference type="AlphaFoldDB" id="A0A4R3KIJ1"/>
<dbReference type="InterPro" id="IPR036852">
    <property type="entry name" value="Peptidase_S8/S53_dom_sf"/>
</dbReference>
<comment type="caution">
    <text evidence="11">The sequence shown here is derived from an EMBL/GenBank/DDBJ whole genome shotgun (WGS) entry which is preliminary data.</text>
</comment>
<comment type="similarity">
    <text evidence="2 8 9">Belongs to the peptidase S8 family.</text>
</comment>
<feature type="active site" description="Charge relay system" evidence="7 8">
    <location>
        <position position="179"/>
    </location>
</feature>
<dbReference type="PANTHER" id="PTHR43399">
    <property type="entry name" value="SUBTILISIN-RELATED"/>
    <property type="match status" value="1"/>
</dbReference>
<evidence type="ECO:0000256" key="7">
    <source>
        <dbReference type="PIRSR" id="PIRSR615500-1"/>
    </source>
</evidence>
<dbReference type="PROSITE" id="PS00136">
    <property type="entry name" value="SUBTILASE_ASP"/>
    <property type="match status" value="1"/>
</dbReference>
<feature type="active site" description="Charge relay system" evidence="7 8">
    <location>
        <position position="332"/>
    </location>
</feature>
<accession>A0A4R3KIJ1</accession>
<evidence type="ECO:0000256" key="3">
    <source>
        <dbReference type="ARBA" id="ARBA00022525"/>
    </source>
</evidence>
<evidence type="ECO:0000256" key="8">
    <source>
        <dbReference type="PROSITE-ProRule" id="PRU01240"/>
    </source>
</evidence>
<dbReference type="PANTHER" id="PTHR43399:SF4">
    <property type="entry name" value="CELL WALL-ASSOCIATED PROTEASE"/>
    <property type="match status" value="1"/>
</dbReference>
<evidence type="ECO:0000256" key="6">
    <source>
        <dbReference type="ARBA" id="ARBA00022825"/>
    </source>
</evidence>
<keyword evidence="5 8" id="KW-0378">Hydrolase</keyword>
<dbReference type="GO" id="GO:0005576">
    <property type="term" value="C:extracellular region"/>
    <property type="evidence" value="ECO:0007669"/>
    <property type="project" value="UniProtKB-SubCell"/>
</dbReference>
<dbReference type="EMBL" id="SMAB01000005">
    <property type="protein sequence ID" value="TCS83390.1"/>
    <property type="molecule type" value="Genomic_DNA"/>
</dbReference>
<dbReference type="InterPro" id="IPR023827">
    <property type="entry name" value="Peptidase_S8_Asp-AS"/>
</dbReference>
<dbReference type="Proteomes" id="UP000295788">
    <property type="component" value="Unassembled WGS sequence"/>
</dbReference>
<dbReference type="InterPro" id="IPR034084">
    <property type="entry name" value="Thermitase-like_dom"/>
</dbReference>
<reference evidence="11 12" key="1">
    <citation type="submission" date="2019-03" db="EMBL/GenBank/DDBJ databases">
        <title>Genomic Encyclopedia of Type Strains, Phase IV (KMG-IV): sequencing the most valuable type-strain genomes for metagenomic binning, comparative biology and taxonomic classification.</title>
        <authorList>
            <person name="Goeker M."/>
        </authorList>
    </citation>
    <scope>NUCLEOTIDE SEQUENCE [LARGE SCALE GENOMIC DNA]</scope>
    <source>
        <strain evidence="11 12">DSM 23802</strain>
    </source>
</reference>
<dbReference type="GO" id="GO:0006508">
    <property type="term" value="P:proteolysis"/>
    <property type="evidence" value="ECO:0007669"/>
    <property type="project" value="UniProtKB-KW"/>
</dbReference>
<proteinExistence type="inferred from homology"/>
<comment type="subcellular location">
    <subcellularLocation>
        <location evidence="1">Secreted</location>
    </subcellularLocation>
</comment>
<dbReference type="Gene3D" id="2.60.120.380">
    <property type="match status" value="3"/>
</dbReference>
<dbReference type="SUPFAM" id="SSF52743">
    <property type="entry name" value="Subtilisin-like"/>
    <property type="match status" value="1"/>
</dbReference>
<dbReference type="Pfam" id="PF00082">
    <property type="entry name" value="Peptidase_S8"/>
    <property type="match status" value="1"/>
</dbReference>
<keyword evidence="4 8" id="KW-0645">Protease</keyword>
<feature type="domain" description="Peptidase S8/S53" evidence="10">
    <location>
        <begin position="138"/>
        <end position="380"/>
    </location>
</feature>
<dbReference type="InterPro" id="IPR051048">
    <property type="entry name" value="Peptidase_S8/S53_subtilisin"/>
</dbReference>
<dbReference type="InterPro" id="IPR015500">
    <property type="entry name" value="Peptidase_S8_subtilisin-rel"/>
</dbReference>
<protein>
    <submittedName>
        <fullName evidence="11">Subtilase family protein</fullName>
    </submittedName>
</protein>
<organism evidence="11 12">
    <name type="scientific">Tepidibacillus fermentans</name>
    <dbReference type="NCBI Taxonomy" id="1281767"/>
    <lineage>
        <taxon>Bacteria</taxon>
        <taxon>Bacillati</taxon>
        <taxon>Bacillota</taxon>
        <taxon>Bacilli</taxon>
        <taxon>Bacillales</taxon>
        <taxon>Bacillaceae</taxon>
        <taxon>Tepidibacillus</taxon>
    </lineage>
</organism>
<dbReference type="PROSITE" id="PS51892">
    <property type="entry name" value="SUBTILASE"/>
    <property type="match status" value="1"/>
</dbReference>
<dbReference type="SUPFAM" id="SSF89260">
    <property type="entry name" value="Collagen-binding domain"/>
    <property type="match status" value="2"/>
</dbReference>
<dbReference type="CDD" id="cd07484">
    <property type="entry name" value="Peptidases_S8_Thermitase_like"/>
    <property type="match status" value="1"/>
</dbReference>
<dbReference type="InterPro" id="IPR023828">
    <property type="entry name" value="Peptidase_S8_Ser-AS"/>
</dbReference>
<sequence length="754" mass="85502">MMQYKNHIWRPILLVIALLFLLDMLVPKPYEPSIIQTHHKENEWIIKWKKNDYPKEILNDAMLLNWVPELRVTKLRLKENVNLSEWLKKWENNPDIEYIHPNSIIRISQVPNDLFFSKQTYLKKIHITKAWDQVNSTSDITIAILDTGIDLEHPDLKANVVDGINLLDRNAKPQDDNGHGTNVAGIVAAVGNNSMGIAGITWKAKLMPVKVLDKKGEGDSFLVGQGIRYAVDHGAKIILLSLGEPVYTPFMKEAVDYAQSKNVLIVAASGNEGDQLNYPAAFSNVLSVGAVNQNDQHARYSNYGQQLDVVAPGDNIYTTELGGGYTTNSGTSMAAPQVAGLAALLYQKYPNLTPKEVENIIKFSADDVDQVGWDEKTGFGKINAERAINFPLEKLKDGFEPNDTKVTAAVFPYNDSLHGELTLNQDRDWYKIELPYKGVVEFQLSLEQTLTTPIQLTVFPNEMNKDFVYKMKDSTKISLNLPQGISYIQLEYSDPNQKGMSRVEYSLANRYRINQDRFENNDNLWEASPIPNLNQIVKGTFHKEHDWDWYQIEVNQSGELTVNVSVDTNRLDPVIWFQAKGKKKLEIDEKGSGEKEEKTISVTPGIYYIRLADYNGYEVIGEYLLYFQFTTSDGDTHEPNDLPKEASPLAGSYVITKGIIFDEKDQDWFQIDLHQTAMIEVKGTNGQNQKLKVVLYNQQLDAIWENSGTTINQISRLTKGSYYIRVEAPNPLTSYQLIFIQHIDSGNVNRTSYQ</sequence>
<gene>
    <name evidence="11" type="ORF">EDD72_105132</name>
</gene>
<dbReference type="OrthoDB" id="9798386at2"/>
<dbReference type="PROSITE" id="PS00137">
    <property type="entry name" value="SUBTILASE_HIS"/>
    <property type="match status" value="1"/>
</dbReference>
<evidence type="ECO:0000256" key="4">
    <source>
        <dbReference type="ARBA" id="ARBA00022670"/>
    </source>
</evidence>
<evidence type="ECO:0000259" key="10">
    <source>
        <dbReference type="Pfam" id="PF00082"/>
    </source>
</evidence>
<feature type="active site" description="Charge relay system" evidence="7 8">
    <location>
        <position position="146"/>
    </location>
</feature>